<gene>
    <name evidence="1" type="ORF">PCOR1329_LOCUS48946</name>
</gene>
<feature type="non-terminal residue" evidence="1">
    <location>
        <position position="1"/>
    </location>
</feature>
<dbReference type="EMBL" id="CAUYUJ010015921">
    <property type="protein sequence ID" value="CAK0859633.1"/>
    <property type="molecule type" value="Genomic_DNA"/>
</dbReference>
<protein>
    <recommendedName>
        <fullName evidence="3">Spindle pole body component</fullName>
    </recommendedName>
</protein>
<sequence length="1071" mass="120173">VAQLRSPFLAAENVASDGRDVVQLAVTRREIMIKLAALEDAGSDDFSFVYPSDDPRPLPAVFTVVAQMGHVVMPIDVELFRTMQVGIFMRVQRYFEFREKMDEVAVAQFTAWATELEAAFGFEARLLRLLVLRRRSQLASFLSEQHCLYARVRQGLFLTSAHFSREAAALEARYGRKASRLRWLMTQRPQPALVTHSCAAPPLQQRAWHSVGGGGTPSGHPDQEFSLAGCARVRSHLRAFGGQDVVQLAAIRRGSMIERAALEDAGFGDFSFVYPPDDLRPLPAAAFTVVAQMGHVVMPIDVELFRMMQVGIFMRVQRYFEFREKMGEVAVAHFTAWATELEAAFGCEARLLRLLVLRLRSQLASFLSEQHCLYARVRQGLFLTSAQFSREAAALEARCGRKASRLRWLMTQRPQPALVTHSCAAPPSPQRAWHSVGGGGTPSGHPDQEFLLAGCARVRSHLRAFGGQDVAQLAAIRREGMIERAALEDAGFCDFLFVDPPGDPRPLPAAACAVVAQIGHVMMPIDVELFREMQVEVCVRVQRYFTCREVMGDVPVAQLTEWAAYLEAAFGCEARLLRLLVLRLGSLLRSGNAAATDGQFDGVICFNGSDMCVYCVHAHLDSIRDCESDGDMEDQYTDLYAEDSNVEDQDEDGFSDGSSWLSLVQAILLLRVNCQSDDDCESDDDDSLGGGPTRPCAKKPAAFQTCTPKRGKARMAMKVAKKPSGAHKMPFAPYVRHGQKTVTSRPVKMQISCALKDIYTASASKLIRMLTRSGHLRDWAGEQCPWCATGRLGPLRRMPGRGDVYRCDRKMCHQFVTPQHNHPVFNLGWGNASAPLSDKTVVCMRAARGLSQAKCRQVTGHSSKLIENTYLRLDEARMKYALKKERTSRFGSVEEWSDIEADEVDLGKEGDWRKTDKQKPVQWEQWGGIVERGPIRKRDWKPTARKRLENTNVVLHTDGARACKMRIPGVIRDSVVHCKNKVVFKGKTVWVKPKYSEIKKHILPDGQHLFVKTGTQIIDRFWSHLRARLGKRAHKVNNRSMCRRIRSAQWTCWEKGQDLWVRAGEMLRTLY</sequence>
<comment type="caution">
    <text evidence="1">The sequence shown here is derived from an EMBL/GenBank/DDBJ whole genome shotgun (WGS) entry which is preliminary data.</text>
</comment>
<evidence type="ECO:0000313" key="1">
    <source>
        <dbReference type="EMBL" id="CAK0859633.1"/>
    </source>
</evidence>
<reference evidence="1" key="1">
    <citation type="submission" date="2023-10" db="EMBL/GenBank/DDBJ databases">
        <authorList>
            <person name="Chen Y."/>
            <person name="Shah S."/>
            <person name="Dougan E. K."/>
            <person name="Thang M."/>
            <person name="Chan C."/>
        </authorList>
    </citation>
    <scope>NUCLEOTIDE SEQUENCE [LARGE SCALE GENOMIC DNA]</scope>
</reference>
<dbReference type="Proteomes" id="UP001189429">
    <property type="component" value="Unassembled WGS sequence"/>
</dbReference>
<accession>A0ABN9UIY0</accession>
<keyword evidence="2" id="KW-1185">Reference proteome</keyword>
<organism evidence="1 2">
    <name type="scientific">Prorocentrum cordatum</name>
    <dbReference type="NCBI Taxonomy" id="2364126"/>
    <lineage>
        <taxon>Eukaryota</taxon>
        <taxon>Sar</taxon>
        <taxon>Alveolata</taxon>
        <taxon>Dinophyceae</taxon>
        <taxon>Prorocentrales</taxon>
        <taxon>Prorocentraceae</taxon>
        <taxon>Prorocentrum</taxon>
    </lineage>
</organism>
<proteinExistence type="predicted"/>
<name>A0ABN9UIY0_9DINO</name>
<evidence type="ECO:0000313" key="2">
    <source>
        <dbReference type="Proteomes" id="UP001189429"/>
    </source>
</evidence>
<evidence type="ECO:0008006" key="3">
    <source>
        <dbReference type="Google" id="ProtNLM"/>
    </source>
</evidence>